<organism evidence="2">
    <name type="scientific">anaerobic digester metagenome</name>
    <dbReference type="NCBI Taxonomy" id="1263854"/>
    <lineage>
        <taxon>unclassified sequences</taxon>
        <taxon>metagenomes</taxon>
        <taxon>ecological metagenomes</taxon>
    </lineage>
</organism>
<dbReference type="SUPFAM" id="SSF54523">
    <property type="entry name" value="Pili subunits"/>
    <property type="match status" value="1"/>
</dbReference>
<gene>
    <name evidence="2" type="ORF">SCFA_520004</name>
</gene>
<feature type="transmembrane region" description="Helical" evidence="1">
    <location>
        <begin position="6"/>
        <end position="26"/>
    </location>
</feature>
<dbReference type="NCBIfam" id="TIGR02532">
    <property type="entry name" value="IV_pilin_GFxxxE"/>
    <property type="match status" value="1"/>
</dbReference>
<name>A0A485M8W6_9ZZZZ</name>
<dbReference type="Pfam" id="PF07963">
    <property type="entry name" value="N_methyl"/>
    <property type="match status" value="1"/>
</dbReference>
<reference evidence="2" key="1">
    <citation type="submission" date="2019-03" db="EMBL/GenBank/DDBJ databases">
        <authorList>
            <person name="Hao L."/>
        </authorList>
    </citation>
    <scope>NUCLEOTIDE SEQUENCE</scope>
</reference>
<accession>A0A485M8W6</accession>
<proteinExistence type="predicted"/>
<evidence type="ECO:0008006" key="3">
    <source>
        <dbReference type="Google" id="ProtNLM"/>
    </source>
</evidence>
<sequence>MGRKGFTLIEVLIAVTLLGITFVWLLKSANQSIDMASRAKFVTTSTLLAQQRIAEVTGEKSVHSGNDEGDFGEDFPGYRYTEKIEPTPLDGYYKYTLTIRWGEKGSLETNFIAFLSSR</sequence>
<dbReference type="AlphaFoldDB" id="A0A485M8W6"/>
<evidence type="ECO:0000313" key="2">
    <source>
        <dbReference type="EMBL" id="VFU16190.1"/>
    </source>
</evidence>
<dbReference type="InterPro" id="IPR045584">
    <property type="entry name" value="Pilin-like"/>
</dbReference>
<keyword evidence="1" id="KW-0472">Membrane</keyword>
<protein>
    <recommendedName>
        <fullName evidence="3">Prepilin-type N-terminal cleavage/methylation domain-containing protein</fullName>
    </recommendedName>
</protein>
<evidence type="ECO:0000256" key="1">
    <source>
        <dbReference type="SAM" id="Phobius"/>
    </source>
</evidence>
<dbReference type="InterPro" id="IPR012902">
    <property type="entry name" value="N_methyl_site"/>
</dbReference>
<dbReference type="EMBL" id="CAADRM010000117">
    <property type="protein sequence ID" value="VFU16190.1"/>
    <property type="molecule type" value="Genomic_DNA"/>
</dbReference>
<keyword evidence="1" id="KW-1133">Transmembrane helix</keyword>
<keyword evidence="1" id="KW-0812">Transmembrane</keyword>